<evidence type="ECO:0000259" key="2">
    <source>
        <dbReference type="Pfam" id="PF07786"/>
    </source>
</evidence>
<gene>
    <name evidence="3" type="ORF">GCM10010915_25740</name>
</gene>
<feature type="transmembrane region" description="Helical" evidence="1">
    <location>
        <begin position="236"/>
        <end position="259"/>
    </location>
</feature>
<reference evidence="3" key="2">
    <citation type="submission" date="2020-09" db="EMBL/GenBank/DDBJ databases">
        <authorList>
            <person name="Sun Q."/>
            <person name="Zhou Y."/>
        </authorList>
    </citation>
    <scope>NUCLEOTIDE SEQUENCE</scope>
    <source>
        <strain evidence="3">CGMCC 1.15152</strain>
    </source>
</reference>
<feature type="transmembrane region" description="Helical" evidence="1">
    <location>
        <begin position="82"/>
        <end position="99"/>
    </location>
</feature>
<accession>A0A916YFX4</accession>
<dbReference type="PANTHER" id="PTHR30590">
    <property type="entry name" value="INNER MEMBRANE PROTEIN"/>
    <property type="match status" value="1"/>
</dbReference>
<protein>
    <submittedName>
        <fullName evidence="3">Membrane protein</fullName>
    </submittedName>
</protein>
<reference evidence="3" key="1">
    <citation type="journal article" date="2014" name="Int. J. Syst. Evol. Microbiol.">
        <title>Complete genome sequence of Corynebacterium casei LMG S-19264T (=DSM 44701T), isolated from a smear-ripened cheese.</title>
        <authorList>
            <consortium name="US DOE Joint Genome Institute (JGI-PGF)"/>
            <person name="Walter F."/>
            <person name="Albersmeier A."/>
            <person name="Kalinowski J."/>
            <person name="Ruckert C."/>
        </authorList>
    </citation>
    <scope>NUCLEOTIDE SEQUENCE</scope>
    <source>
        <strain evidence="3">CGMCC 1.15152</strain>
    </source>
</reference>
<feature type="transmembrane region" description="Helical" evidence="1">
    <location>
        <begin position="300"/>
        <end position="320"/>
    </location>
</feature>
<feature type="transmembrane region" description="Helical" evidence="1">
    <location>
        <begin position="105"/>
        <end position="123"/>
    </location>
</feature>
<keyword evidence="1" id="KW-0472">Membrane</keyword>
<dbReference type="InterPro" id="IPR012429">
    <property type="entry name" value="HGSNAT_cat"/>
</dbReference>
<feature type="domain" description="Heparan-alpha-glucosaminide N-acetyltransferase catalytic" evidence="2">
    <location>
        <begin position="6"/>
        <end position="196"/>
    </location>
</feature>
<feature type="transmembrane region" description="Helical" evidence="1">
    <location>
        <begin position="166"/>
        <end position="183"/>
    </location>
</feature>
<feature type="transmembrane region" description="Helical" evidence="1">
    <location>
        <begin position="12"/>
        <end position="34"/>
    </location>
</feature>
<evidence type="ECO:0000256" key="1">
    <source>
        <dbReference type="SAM" id="Phobius"/>
    </source>
</evidence>
<keyword evidence="1" id="KW-1133">Transmembrane helix</keyword>
<evidence type="ECO:0000313" key="3">
    <source>
        <dbReference type="EMBL" id="GGD43526.1"/>
    </source>
</evidence>
<dbReference type="PANTHER" id="PTHR30590:SF3">
    <property type="entry name" value="HYPOTHETICAL MEMBRANE SPANNING PROTEIN"/>
    <property type="match status" value="1"/>
</dbReference>
<feature type="transmembrane region" description="Helical" evidence="1">
    <location>
        <begin position="195"/>
        <end position="216"/>
    </location>
</feature>
<sequence length="340" mass="35376">MLPRREPGIDLARGLAVLGMFAAHTLATPTALSWSDPSSWAAVVNGNSSILFATLAGVSLGLVTGGSAPRLGAPRARERARIAVRAAVIFALGIALWILPTPVYVILPAYAILFLLALPLIALRPAALLILAGVVAVAAPFLVRTINASPFWSTDGGEVVSALIGWHYPFIAWIAFVAAGLAVSRIGFASPRRVAAMGLGGGIVSAVGFAVLGRVTHPAFTAVPHETGIGEMLGSGGLAIAAICACVLLCRTVVSWVVWPLRAVGSMPLTAYAAQLVAWGVWALMQPAPEMAMFDFRGVGVFWVLTIATIIGCSLWAVVIGRGPLEWAVRGITHAVVRGR</sequence>
<keyword evidence="4" id="KW-1185">Reference proteome</keyword>
<dbReference type="Proteomes" id="UP000633205">
    <property type="component" value="Unassembled WGS sequence"/>
</dbReference>
<keyword evidence="1" id="KW-0812">Transmembrane</keyword>
<comment type="caution">
    <text evidence="3">The sequence shown here is derived from an EMBL/GenBank/DDBJ whole genome shotgun (WGS) entry which is preliminary data.</text>
</comment>
<proteinExistence type="predicted"/>
<dbReference type="RefSeq" id="WP_188712815.1">
    <property type="nucleotide sequence ID" value="NZ_BMHO01000002.1"/>
</dbReference>
<evidence type="ECO:0000313" key="4">
    <source>
        <dbReference type="Proteomes" id="UP000633205"/>
    </source>
</evidence>
<dbReference type="AlphaFoldDB" id="A0A916YFX4"/>
<dbReference type="Pfam" id="PF07786">
    <property type="entry name" value="HGSNAT_cat"/>
    <property type="match status" value="1"/>
</dbReference>
<dbReference type="InterPro" id="IPR052529">
    <property type="entry name" value="Bact_Transport_Assoc"/>
</dbReference>
<feature type="transmembrane region" description="Helical" evidence="1">
    <location>
        <begin position="40"/>
        <end position="62"/>
    </location>
</feature>
<feature type="transmembrane region" description="Helical" evidence="1">
    <location>
        <begin position="128"/>
        <end position="146"/>
    </location>
</feature>
<dbReference type="EMBL" id="BMHO01000002">
    <property type="protein sequence ID" value="GGD43526.1"/>
    <property type="molecule type" value="Genomic_DNA"/>
</dbReference>
<name>A0A916YFX4_9MICO</name>
<organism evidence="3 4">
    <name type="scientific">Microbacterium faecale</name>
    <dbReference type="NCBI Taxonomy" id="1804630"/>
    <lineage>
        <taxon>Bacteria</taxon>
        <taxon>Bacillati</taxon>
        <taxon>Actinomycetota</taxon>
        <taxon>Actinomycetes</taxon>
        <taxon>Micrococcales</taxon>
        <taxon>Microbacteriaceae</taxon>
        <taxon>Microbacterium</taxon>
    </lineage>
</organism>
<feature type="transmembrane region" description="Helical" evidence="1">
    <location>
        <begin position="271"/>
        <end position="288"/>
    </location>
</feature>